<feature type="non-terminal residue" evidence="1">
    <location>
        <position position="1"/>
    </location>
</feature>
<evidence type="ECO:0000313" key="2">
    <source>
        <dbReference type="Proteomes" id="UP000789739"/>
    </source>
</evidence>
<sequence length="85" mass="8743">LIVEPFPLFISPTLLQIPTAAAVSNAETPTEASPHNKDYTPVAEAKARELAKVVAPNTTTVPVTTVPGISTVAPGATLFSSISSE</sequence>
<organism evidence="1 2">
    <name type="scientific">Paraglomus brasilianum</name>
    <dbReference type="NCBI Taxonomy" id="144538"/>
    <lineage>
        <taxon>Eukaryota</taxon>
        <taxon>Fungi</taxon>
        <taxon>Fungi incertae sedis</taxon>
        <taxon>Mucoromycota</taxon>
        <taxon>Glomeromycotina</taxon>
        <taxon>Glomeromycetes</taxon>
        <taxon>Paraglomerales</taxon>
        <taxon>Paraglomeraceae</taxon>
        <taxon>Paraglomus</taxon>
    </lineage>
</organism>
<evidence type="ECO:0000313" key="1">
    <source>
        <dbReference type="EMBL" id="CAG8602368.1"/>
    </source>
</evidence>
<proteinExistence type="predicted"/>
<dbReference type="Proteomes" id="UP000789739">
    <property type="component" value="Unassembled WGS sequence"/>
</dbReference>
<gene>
    <name evidence="1" type="ORF">PBRASI_LOCUS7715</name>
</gene>
<name>A0A9N9CI07_9GLOM</name>
<accession>A0A9N9CI07</accession>
<dbReference type="EMBL" id="CAJVPI010001237">
    <property type="protein sequence ID" value="CAG8602368.1"/>
    <property type="molecule type" value="Genomic_DNA"/>
</dbReference>
<keyword evidence="2" id="KW-1185">Reference proteome</keyword>
<comment type="caution">
    <text evidence="1">The sequence shown here is derived from an EMBL/GenBank/DDBJ whole genome shotgun (WGS) entry which is preliminary data.</text>
</comment>
<reference evidence="1" key="1">
    <citation type="submission" date="2021-06" db="EMBL/GenBank/DDBJ databases">
        <authorList>
            <person name="Kallberg Y."/>
            <person name="Tangrot J."/>
            <person name="Rosling A."/>
        </authorList>
    </citation>
    <scope>NUCLEOTIDE SEQUENCE</scope>
    <source>
        <strain evidence="1">BR232B</strain>
    </source>
</reference>
<protein>
    <submittedName>
        <fullName evidence="1">8411_t:CDS:1</fullName>
    </submittedName>
</protein>
<dbReference type="AlphaFoldDB" id="A0A9N9CI07"/>